<keyword evidence="3" id="KW-1185">Reference proteome</keyword>
<feature type="compositionally biased region" description="Polar residues" evidence="1">
    <location>
        <begin position="223"/>
        <end position="245"/>
    </location>
</feature>
<organism evidence="2 3">
    <name type="scientific">Homarus americanus</name>
    <name type="common">American lobster</name>
    <dbReference type="NCBI Taxonomy" id="6706"/>
    <lineage>
        <taxon>Eukaryota</taxon>
        <taxon>Metazoa</taxon>
        <taxon>Ecdysozoa</taxon>
        <taxon>Arthropoda</taxon>
        <taxon>Crustacea</taxon>
        <taxon>Multicrustacea</taxon>
        <taxon>Malacostraca</taxon>
        <taxon>Eumalacostraca</taxon>
        <taxon>Eucarida</taxon>
        <taxon>Decapoda</taxon>
        <taxon>Pleocyemata</taxon>
        <taxon>Astacidea</taxon>
        <taxon>Nephropoidea</taxon>
        <taxon>Nephropidae</taxon>
        <taxon>Homarus</taxon>
    </lineage>
</organism>
<proteinExistence type="predicted"/>
<feature type="region of interest" description="Disordered" evidence="1">
    <location>
        <begin position="341"/>
        <end position="382"/>
    </location>
</feature>
<evidence type="ECO:0000313" key="2">
    <source>
        <dbReference type="EMBL" id="KAG7164965.1"/>
    </source>
</evidence>
<name>A0A8J5K1A2_HOMAM</name>
<accession>A0A8J5K1A2</accession>
<feature type="compositionally biased region" description="Polar residues" evidence="1">
    <location>
        <begin position="72"/>
        <end position="81"/>
    </location>
</feature>
<sequence>MDEKKKWKRKLPYRIYDYNYRVGESYYNPQTDYIENRELLRSKQQPPEAASYAERFANKPFYGKTRGLPYETNESALSQPLVNRRASSGGRSSRGSEPDDIPQPSRSGRNRDRKLSFSFDEPEPEPRRRFSLVDDLDFKIPVRRYIDSDFGFKTSVGKDAVSGDDFGINPAAKKGLMDDIKKLEKKFQKADLIERGTGSRAKKWEEVVYNEALDAPGKRTVKQDQASYTIPGTGSTVRKSSYQETSKFESSKPPRAPPRPSRLLSLEDDADFKLPPRPRRRNVSLSDDDFSFSSSRSIKSIVDDEDKKFRSAKKMFDQRKAQESEELTDNINKMIKKMRKHSIGDGDAYKYSRTLRSSSLDPYESEPRVKSRSHQFTYGFSK</sequence>
<dbReference type="AlphaFoldDB" id="A0A8J5K1A2"/>
<reference evidence="2" key="1">
    <citation type="journal article" date="2021" name="Sci. Adv.">
        <title>The American lobster genome reveals insights on longevity, neural, and immune adaptations.</title>
        <authorList>
            <person name="Polinski J.M."/>
            <person name="Zimin A.V."/>
            <person name="Clark K.F."/>
            <person name="Kohn A.B."/>
            <person name="Sadowski N."/>
            <person name="Timp W."/>
            <person name="Ptitsyn A."/>
            <person name="Khanna P."/>
            <person name="Romanova D.Y."/>
            <person name="Williams P."/>
            <person name="Greenwood S.J."/>
            <person name="Moroz L.L."/>
            <person name="Walt D.R."/>
            <person name="Bodnar A.G."/>
        </authorList>
    </citation>
    <scope>NUCLEOTIDE SEQUENCE</scope>
    <source>
        <strain evidence="2">GMGI-L3</strain>
    </source>
</reference>
<feature type="region of interest" description="Disordered" evidence="1">
    <location>
        <begin position="63"/>
        <end position="127"/>
    </location>
</feature>
<comment type="caution">
    <text evidence="2">The sequence shown here is derived from an EMBL/GenBank/DDBJ whole genome shotgun (WGS) entry which is preliminary data.</text>
</comment>
<protein>
    <submittedName>
        <fullName evidence="2">Uncharacterized protein</fullName>
    </submittedName>
</protein>
<dbReference type="Proteomes" id="UP000747542">
    <property type="component" value="Unassembled WGS sequence"/>
</dbReference>
<feature type="compositionally biased region" description="Low complexity" evidence="1">
    <location>
        <begin position="84"/>
        <end position="95"/>
    </location>
</feature>
<dbReference type="EMBL" id="JAHLQT010024847">
    <property type="protein sequence ID" value="KAG7164965.1"/>
    <property type="molecule type" value="Genomic_DNA"/>
</dbReference>
<evidence type="ECO:0000313" key="3">
    <source>
        <dbReference type="Proteomes" id="UP000747542"/>
    </source>
</evidence>
<feature type="region of interest" description="Disordered" evidence="1">
    <location>
        <begin position="218"/>
        <end position="293"/>
    </location>
</feature>
<dbReference type="OrthoDB" id="6357173at2759"/>
<gene>
    <name evidence="2" type="ORF">Hamer_G004694</name>
</gene>
<evidence type="ECO:0000256" key="1">
    <source>
        <dbReference type="SAM" id="MobiDB-lite"/>
    </source>
</evidence>